<dbReference type="GeneID" id="87911448"/>
<gene>
    <name evidence="2" type="ORF">QC762_511505</name>
</gene>
<dbReference type="EMBL" id="JAFFHA010000007">
    <property type="protein sequence ID" value="KAK4653832.1"/>
    <property type="molecule type" value="Genomic_DNA"/>
</dbReference>
<name>A0ABR0GDH0_9PEZI</name>
<evidence type="ECO:0000313" key="3">
    <source>
        <dbReference type="Proteomes" id="UP001323405"/>
    </source>
</evidence>
<keyword evidence="3" id="KW-1185">Reference proteome</keyword>
<dbReference type="RefSeq" id="XP_062742807.1">
    <property type="nucleotide sequence ID" value="XM_062891541.1"/>
</dbReference>
<dbReference type="Proteomes" id="UP001323405">
    <property type="component" value="Unassembled WGS sequence"/>
</dbReference>
<reference evidence="2 3" key="1">
    <citation type="journal article" date="2023" name="bioRxiv">
        <title>High-quality genome assemblies of four members of thePodospora anserinaspecies complex.</title>
        <authorList>
            <person name="Ament-Velasquez S.L."/>
            <person name="Vogan A.A."/>
            <person name="Wallerman O."/>
            <person name="Hartmann F."/>
            <person name="Gautier V."/>
            <person name="Silar P."/>
            <person name="Giraud T."/>
            <person name="Johannesson H."/>
        </authorList>
    </citation>
    <scope>NUCLEOTIDE SEQUENCE [LARGE SCALE GENOMIC DNA]</scope>
    <source>
        <strain evidence="2 3">CBS 415.72m</strain>
    </source>
</reference>
<sequence length="75" mass="8097">MPVATENGEKNSGGGGGKKETPMFKCVCYRCSCEEESKDEGNTCIKCLILCYWGGHPHRKLKRSTSCPAAAAGKR</sequence>
<evidence type="ECO:0000256" key="1">
    <source>
        <dbReference type="SAM" id="MobiDB-lite"/>
    </source>
</evidence>
<evidence type="ECO:0000313" key="2">
    <source>
        <dbReference type="EMBL" id="KAK4653832.1"/>
    </source>
</evidence>
<proteinExistence type="predicted"/>
<protein>
    <submittedName>
        <fullName evidence="2">Uncharacterized protein</fullName>
    </submittedName>
</protein>
<organism evidence="2 3">
    <name type="scientific">Podospora pseudocomata</name>
    <dbReference type="NCBI Taxonomy" id="2093779"/>
    <lineage>
        <taxon>Eukaryota</taxon>
        <taxon>Fungi</taxon>
        <taxon>Dikarya</taxon>
        <taxon>Ascomycota</taxon>
        <taxon>Pezizomycotina</taxon>
        <taxon>Sordariomycetes</taxon>
        <taxon>Sordariomycetidae</taxon>
        <taxon>Sordariales</taxon>
        <taxon>Podosporaceae</taxon>
        <taxon>Podospora</taxon>
    </lineage>
</organism>
<accession>A0ABR0GDH0</accession>
<comment type="caution">
    <text evidence="2">The sequence shown here is derived from an EMBL/GenBank/DDBJ whole genome shotgun (WGS) entry which is preliminary data.</text>
</comment>
<feature type="region of interest" description="Disordered" evidence="1">
    <location>
        <begin position="1"/>
        <end position="21"/>
    </location>
</feature>